<name>A0A7R9SZC1_9CHLO</name>
<feature type="region of interest" description="Disordered" evidence="1">
    <location>
        <begin position="21"/>
        <end position="124"/>
    </location>
</feature>
<gene>
    <name evidence="2" type="ORF">OLUC0939_LOCUS632</name>
</gene>
<proteinExistence type="predicted"/>
<evidence type="ECO:0000313" key="2">
    <source>
        <dbReference type="EMBL" id="CAD8219913.1"/>
    </source>
</evidence>
<feature type="region of interest" description="Disordered" evidence="1">
    <location>
        <begin position="144"/>
        <end position="191"/>
    </location>
</feature>
<protein>
    <submittedName>
        <fullName evidence="2">Uncharacterized protein</fullName>
    </submittedName>
</protein>
<evidence type="ECO:0000256" key="1">
    <source>
        <dbReference type="SAM" id="MobiDB-lite"/>
    </source>
</evidence>
<sequence>MLASVAPARASRVAIVARVDARRRRCAAPRGRIVAAKRDDDADGASSAPKGFPLKGSSSPGGSRGPGAAPLRMETTEQRKFGYGGDGQPPRDDDDDEGRTRVGRGRRRRRARTREDEREATADARAMVFGFGKRASALTAAIKTREAKARTRTRGDGAEGDASASGRARDESRSERSGNYGSSSHGGHGREMMYDADAAQTFGRQHGSTEVLSMLTTEEARTIPARAITVHAGEKSESYVRGADGELYEMLACGRMRTRAHAPSSPRAVVTVHSSEVNEDAGSIGAAGRRYRGSFNSLLLLEAQELSTGRAPTASG</sequence>
<feature type="compositionally biased region" description="Basic residues" evidence="1">
    <location>
        <begin position="101"/>
        <end position="112"/>
    </location>
</feature>
<organism evidence="2">
    <name type="scientific">Ostreococcus sp. 'lucimarinus'</name>
    <dbReference type="NCBI Taxonomy" id="242159"/>
    <lineage>
        <taxon>Eukaryota</taxon>
        <taxon>Viridiplantae</taxon>
        <taxon>Chlorophyta</taxon>
        <taxon>Mamiellophyceae</taxon>
        <taxon>Mamiellales</taxon>
        <taxon>Bathycoccaceae</taxon>
        <taxon>Ostreococcus</taxon>
    </lineage>
</organism>
<feature type="compositionally biased region" description="Basic and acidic residues" evidence="1">
    <location>
        <begin position="167"/>
        <end position="176"/>
    </location>
</feature>
<dbReference type="AlphaFoldDB" id="A0A7R9SZC1"/>
<feature type="compositionally biased region" description="Basic and acidic residues" evidence="1">
    <location>
        <begin position="144"/>
        <end position="157"/>
    </location>
</feature>
<reference evidence="2" key="1">
    <citation type="submission" date="2021-01" db="EMBL/GenBank/DDBJ databases">
        <authorList>
            <person name="Corre E."/>
            <person name="Pelletier E."/>
            <person name="Niang G."/>
            <person name="Scheremetjew M."/>
            <person name="Finn R."/>
            <person name="Kale V."/>
            <person name="Holt S."/>
            <person name="Cochrane G."/>
            <person name="Meng A."/>
            <person name="Brown T."/>
            <person name="Cohen L."/>
        </authorList>
    </citation>
    <scope>NUCLEOTIDE SEQUENCE</scope>
    <source>
        <strain evidence="2">Clade-A-BCC118000</strain>
    </source>
</reference>
<dbReference type="EMBL" id="HBDX01000700">
    <property type="protein sequence ID" value="CAD8219913.1"/>
    <property type="molecule type" value="Transcribed_RNA"/>
</dbReference>
<feature type="compositionally biased region" description="Basic and acidic residues" evidence="1">
    <location>
        <begin position="113"/>
        <end position="122"/>
    </location>
</feature>
<accession>A0A7R9SZC1</accession>
<feature type="compositionally biased region" description="Low complexity" evidence="1">
    <location>
        <begin position="49"/>
        <end position="72"/>
    </location>
</feature>